<dbReference type="Proteomes" id="UP000237682">
    <property type="component" value="Unassembled WGS sequence"/>
</dbReference>
<dbReference type="PANTHER" id="PTHR38643">
    <property type="entry name" value="PURINE NUCLEOSIDE PERMEASE C285.05-RELATED"/>
    <property type="match status" value="1"/>
</dbReference>
<organism evidence="1 2">
    <name type="scientific">Labrys okinawensis</name>
    <dbReference type="NCBI Taxonomy" id="346911"/>
    <lineage>
        <taxon>Bacteria</taxon>
        <taxon>Pseudomonadati</taxon>
        <taxon>Pseudomonadota</taxon>
        <taxon>Alphaproteobacteria</taxon>
        <taxon>Hyphomicrobiales</taxon>
        <taxon>Xanthobacteraceae</taxon>
        <taxon>Labrys</taxon>
    </lineage>
</organism>
<proteinExistence type="predicted"/>
<evidence type="ECO:0000313" key="2">
    <source>
        <dbReference type="Proteomes" id="UP000237682"/>
    </source>
</evidence>
<dbReference type="EMBL" id="PUEJ01000009">
    <property type="protein sequence ID" value="PRH85314.1"/>
    <property type="molecule type" value="Genomic_DNA"/>
</dbReference>
<dbReference type="InterPro" id="IPR009486">
    <property type="entry name" value="Pur_nuclsid_perm"/>
</dbReference>
<comment type="caution">
    <text evidence="1">The sequence shown here is derived from an EMBL/GenBank/DDBJ whole genome shotgun (WGS) entry which is preliminary data.</text>
</comment>
<dbReference type="Pfam" id="PF06516">
    <property type="entry name" value="NUP"/>
    <property type="match status" value="1"/>
</dbReference>
<gene>
    <name evidence="1" type="ORF">C5L14_22995</name>
</gene>
<dbReference type="Gene3D" id="3.40.50.1580">
    <property type="entry name" value="Nucleoside phosphorylase domain"/>
    <property type="match status" value="1"/>
</dbReference>
<protein>
    <submittedName>
        <fullName evidence="1">Purine nucleoside permease</fullName>
    </submittedName>
</protein>
<name>A0A2S9Q7N6_9HYPH</name>
<accession>A0A2S9Q7N6</accession>
<dbReference type="GO" id="GO:0003824">
    <property type="term" value="F:catalytic activity"/>
    <property type="evidence" value="ECO:0007669"/>
    <property type="project" value="InterPro"/>
</dbReference>
<keyword evidence="2" id="KW-1185">Reference proteome</keyword>
<dbReference type="GO" id="GO:0009116">
    <property type="term" value="P:nucleoside metabolic process"/>
    <property type="evidence" value="ECO:0007669"/>
    <property type="project" value="InterPro"/>
</dbReference>
<dbReference type="InterPro" id="IPR035994">
    <property type="entry name" value="Nucleoside_phosphorylase_sf"/>
</dbReference>
<dbReference type="RefSeq" id="WP_105864403.1">
    <property type="nucleotide sequence ID" value="NZ_PUEJ01000009.1"/>
</dbReference>
<reference evidence="1 2" key="1">
    <citation type="submission" date="2018-02" db="EMBL/GenBank/DDBJ databases">
        <title>Whole genome sequencing of endophytic bacterium.</title>
        <authorList>
            <person name="Eedara R."/>
            <person name="Podile A.R."/>
        </authorList>
    </citation>
    <scope>NUCLEOTIDE SEQUENCE [LARGE SCALE GENOMIC DNA]</scope>
    <source>
        <strain evidence="1 2">RP1T</strain>
    </source>
</reference>
<dbReference type="PANTHER" id="PTHR38643:SF1">
    <property type="entry name" value="PURINE NUCLEOSIDE PERMEASE C285.05-RELATED"/>
    <property type="match status" value="1"/>
</dbReference>
<dbReference type="OrthoDB" id="4517280at2"/>
<evidence type="ECO:0000313" key="1">
    <source>
        <dbReference type="EMBL" id="PRH85314.1"/>
    </source>
</evidence>
<dbReference type="PIRSF" id="PIRSF013171">
    <property type="entry name" value="Pur_nuclsid_perm"/>
    <property type="match status" value="1"/>
</dbReference>
<sequence length="356" mass="38099">MLLNPTPTLINARSPAPSVRKHFVGVGLAAALAVFGSGHASAAERIAPKVMVITMFGEETKPWLEARKLTTKIKVPGLSKDYPEVACDTQGLCVMTTAMGYANAASSTAALVLGDKFDLKQTYFLIDGIAGVDPRDGTLGSALWARYVIDGGLRHDIDPRQIPSDWPDGMLPLGAAKPGDKAGWNAGTEVYALNPKLAEKAFELTRSVELADGKEAETYRARYQDEAARAKPAVKLCDTVSIDTYWHGSKIGDAMERWAKHATDGKANYCTTQMEDNATLTALKRGADEGLLDFERIAVLRTASNFDREAPGQSVAESLSAKSGGFGPSVTNAYRVGSAFADAVIKNWPSWSAGKQ</sequence>
<dbReference type="GO" id="GO:0055085">
    <property type="term" value="P:transmembrane transport"/>
    <property type="evidence" value="ECO:0007669"/>
    <property type="project" value="InterPro"/>
</dbReference>
<dbReference type="AlphaFoldDB" id="A0A2S9Q7N6"/>